<evidence type="ECO:0000259" key="6">
    <source>
        <dbReference type="Pfam" id="PF13480"/>
    </source>
</evidence>
<dbReference type="Gene3D" id="3.40.630.30">
    <property type="match status" value="1"/>
</dbReference>
<sequence>MHRLTAELKRPSELTQAEREAWTCFTDQNAALASPYFRREFAECCEEVRSDTRVIVARRNGAVQGFLPLQLGKIGYARPLAGPLGDVHGLIVPPDAADDPRDYLHAVGVPLFEFHSATGVRQGWRTHGECRDGAWICDVSDGFEAYLENRRKLSRSAIRNYQSRYRRLEAEAGGFEFRLDDKTPENLDRMIAMKRSQYRETRVFDVFSVGWTRALMAALMRRKSDRFEGLCSTLSVNGEVIAIHVGMASEAMTHYWFPAYDPAFSRVSPGILLLMELIRAAAEAGRSGVDLGPGNYRYKGEMGCYQMPLWSGCVMTTSAPAMLREAADTLAGGIERLPLGQIGTLPRRALRKADKLAAFYAWRVYPDIDGDTFLGPGPVGAPISNASLDALAEAGANLLVWSGPGIFTESAPFRPDPAIVEHVGDLVERCQARGLYCVIGFRTGPGRSEFTFHRDNPGDWFPASMIDERVWSNGEMQSAWVEMWRYTARVFAGQRAIAGFVPMIEPNASHAAPGFDWPFMALQLAAAIRATDPATPVLISPDSYASRDHAAALALDTVSNSVLFLHDYAPYAVTHADPGTPVRFTPDEARIAAPNASHWAIGELGVQRWVPAADRFLQQRLDSLESA</sequence>
<dbReference type="SUPFAM" id="SSF55729">
    <property type="entry name" value="Acyl-CoA N-acyltransferases (Nat)"/>
    <property type="match status" value="1"/>
</dbReference>
<dbReference type="SUPFAM" id="SSF51445">
    <property type="entry name" value="(Trans)glycosidases"/>
    <property type="match status" value="1"/>
</dbReference>
<dbReference type="InterPro" id="IPR017853">
    <property type="entry name" value="GH"/>
</dbReference>
<organism evidence="7 8">
    <name type="scientific">Durusdinium trenchii</name>
    <dbReference type="NCBI Taxonomy" id="1381693"/>
    <lineage>
        <taxon>Eukaryota</taxon>
        <taxon>Sar</taxon>
        <taxon>Alveolata</taxon>
        <taxon>Dinophyceae</taxon>
        <taxon>Suessiales</taxon>
        <taxon>Symbiodiniaceae</taxon>
        <taxon>Durusdinium</taxon>
    </lineage>
</organism>
<evidence type="ECO:0000256" key="4">
    <source>
        <dbReference type="RuleBase" id="RU361153"/>
    </source>
</evidence>
<dbReference type="Pfam" id="PF13480">
    <property type="entry name" value="Acetyltransf_6"/>
    <property type="match status" value="1"/>
</dbReference>
<comment type="caution">
    <text evidence="7">The sequence shown here is derived from an EMBL/GenBank/DDBJ whole genome shotgun (WGS) entry which is preliminary data.</text>
</comment>
<gene>
    <name evidence="7" type="ORF">SCF082_LOCUS14622</name>
</gene>
<dbReference type="Gene3D" id="3.20.20.80">
    <property type="entry name" value="Glycosidases"/>
    <property type="match status" value="1"/>
</dbReference>
<dbReference type="InterPro" id="IPR038740">
    <property type="entry name" value="BioF2-like_GNAT_dom"/>
</dbReference>
<dbReference type="Pfam" id="PF00150">
    <property type="entry name" value="Cellulase"/>
    <property type="match status" value="1"/>
</dbReference>
<keyword evidence="2 4" id="KW-0378">Hydrolase</keyword>
<reference evidence="7 8" key="1">
    <citation type="submission" date="2024-02" db="EMBL/GenBank/DDBJ databases">
        <authorList>
            <person name="Chen Y."/>
            <person name="Shah S."/>
            <person name="Dougan E. K."/>
            <person name="Thang M."/>
            <person name="Chan C."/>
        </authorList>
    </citation>
    <scope>NUCLEOTIDE SEQUENCE [LARGE SCALE GENOMIC DNA]</scope>
</reference>
<evidence type="ECO:0000256" key="2">
    <source>
        <dbReference type="ARBA" id="ARBA00022801"/>
    </source>
</evidence>
<dbReference type="Proteomes" id="UP001642464">
    <property type="component" value="Unassembled WGS sequence"/>
</dbReference>
<dbReference type="InterPro" id="IPR001547">
    <property type="entry name" value="Glyco_hydro_5"/>
</dbReference>
<comment type="similarity">
    <text evidence="1 4">Belongs to the glycosyl hydrolase 5 (cellulase A) family.</text>
</comment>
<dbReference type="EMBL" id="CAXAMM010009199">
    <property type="protein sequence ID" value="CAK9019698.1"/>
    <property type="molecule type" value="Genomic_DNA"/>
</dbReference>
<keyword evidence="8" id="KW-1185">Reference proteome</keyword>
<proteinExistence type="inferred from homology"/>
<name>A0ABP0K037_9DINO</name>
<accession>A0ABP0K037</accession>
<evidence type="ECO:0000313" key="7">
    <source>
        <dbReference type="EMBL" id="CAK9019698.1"/>
    </source>
</evidence>
<feature type="domain" description="Glycoside hydrolase family 5" evidence="5">
    <location>
        <begin position="386"/>
        <end position="576"/>
    </location>
</feature>
<evidence type="ECO:0000256" key="1">
    <source>
        <dbReference type="ARBA" id="ARBA00005641"/>
    </source>
</evidence>
<evidence type="ECO:0000256" key="3">
    <source>
        <dbReference type="ARBA" id="ARBA00023295"/>
    </source>
</evidence>
<protein>
    <submittedName>
        <fullName evidence="7">4-beta-D-xylan xylohydrolase) (Xylan 1</fullName>
    </submittedName>
</protein>
<feature type="domain" description="BioF2-like acetyltransferase" evidence="6">
    <location>
        <begin position="157"/>
        <end position="299"/>
    </location>
</feature>
<dbReference type="InterPro" id="IPR016181">
    <property type="entry name" value="Acyl_CoA_acyltransferase"/>
</dbReference>
<feature type="non-terminal residue" evidence="7">
    <location>
        <position position="627"/>
    </location>
</feature>
<keyword evidence="3 4" id="KW-0326">Glycosidase</keyword>
<evidence type="ECO:0000313" key="8">
    <source>
        <dbReference type="Proteomes" id="UP001642464"/>
    </source>
</evidence>
<evidence type="ECO:0000259" key="5">
    <source>
        <dbReference type="Pfam" id="PF00150"/>
    </source>
</evidence>